<dbReference type="GO" id="GO:0032259">
    <property type="term" value="P:methylation"/>
    <property type="evidence" value="ECO:0007669"/>
    <property type="project" value="UniProtKB-KW"/>
</dbReference>
<dbReference type="GO" id="GO:0009007">
    <property type="term" value="F:site-specific DNA-methyltransferase (adenine-specific) activity"/>
    <property type="evidence" value="ECO:0007669"/>
    <property type="project" value="UniProtKB-EC"/>
</dbReference>
<comment type="caution">
    <text evidence="8">The sequence shown here is derived from an EMBL/GenBank/DDBJ whole genome shotgun (WGS) entry which is preliminary data.</text>
</comment>
<dbReference type="EC" id="2.1.1.72" evidence="2"/>
<evidence type="ECO:0000313" key="9">
    <source>
        <dbReference type="Proteomes" id="UP000319449"/>
    </source>
</evidence>
<comment type="similarity">
    <text evidence="1">Belongs to the N(4)/N(6)-methyltransferase family.</text>
</comment>
<keyword evidence="4 8" id="KW-0808">Transferase</keyword>
<dbReference type="PRINTS" id="PR00506">
    <property type="entry name" value="D21N6MTFRASE"/>
</dbReference>
<dbReference type="Gene3D" id="3.40.50.150">
    <property type="entry name" value="Vaccinia Virus protein VP39"/>
    <property type="match status" value="1"/>
</dbReference>
<dbReference type="InterPro" id="IPR002052">
    <property type="entry name" value="DNA_methylase_N6_adenine_CS"/>
</dbReference>
<organism evidence="8 9">
    <name type="scientific">Geobacter argillaceus</name>
    <dbReference type="NCBI Taxonomy" id="345631"/>
    <lineage>
        <taxon>Bacteria</taxon>
        <taxon>Pseudomonadati</taxon>
        <taxon>Thermodesulfobacteriota</taxon>
        <taxon>Desulfuromonadia</taxon>
        <taxon>Geobacterales</taxon>
        <taxon>Geobacteraceae</taxon>
        <taxon>Geobacter</taxon>
    </lineage>
</organism>
<dbReference type="RefSeq" id="WP_145020843.1">
    <property type="nucleotide sequence ID" value="NZ_VLLN01000008.1"/>
</dbReference>
<evidence type="ECO:0000259" key="7">
    <source>
        <dbReference type="Pfam" id="PF01555"/>
    </source>
</evidence>
<dbReference type="InterPro" id="IPR002295">
    <property type="entry name" value="N4/N6-MTase_EcoPI_Mod-like"/>
</dbReference>
<feature type="domain" description="DNA methylase N-4/N-6" evidence="7">
    <location>
        <begin position="556"/>
        <end position="847"/>
    </location>
</feature>
<comment type="catalytic activity">
    <reaction evidence="6">
        <text>a 2'-deoxyadenosine in DNA + S-adenosyl-L-methionine = an N(6)-methyl-2'-deoxyadenosine in DNA + S-adenosyl-L-homocysteine + H(+)</text>
        <dbReference type="Rhea" id="RHEA:15197"/>
        <dbReference type="Rhea" id="RHEA-COMP:12418"/>
        <dbReference type="Rhea" id="RHEA-COMP:12419"/>
        <dbReference type="ChEBI" id="CHEBI:15378"/>
        <dbReference type="ChEBI" id="CHEBI:57856"/>
        <dbReference type="ChEBI" id="CHEBI:59789"/>
        <dbReference type="ChEBI" id="CHEBI:90615"/>
        <dbReference type="ChEBI" id="CHEBI:90616"/>
        <dbReference type="EC" id="2.1.1.72"/>
    </reaction>
</comment>
<dbReference type="PROSITE" id="PS00092">
    <property type="entry name" value="N6_MTASE"/>
    <property type="match status" value="1"/>
</dbReference>
<keyword evidence="3 8" id="KW-0489">Methyltransferase</keyword>
<keyword evidence="9" id="KW-1185">Reference proteome</keyword>
<accession>A0A562VNJ0</accession>
<evidence type="ECO:0000256" key="6">
    <source>
        <dbReference type="ARBA" id="ARBA00047942"/>
    </source>
</evidence>
<proteinExistence type="inferred from homology"/>
<dbReference type="AlphaFoldDB" id="A0A562VNJ0"/>
<evidence type="ECO:0000256" key="5">
    <source>
        <dbReference type="ARBA" id="ARBA00022691"/>
    </source>
</evidence>
<dbReference type="GO" id="GO:0003677">
    <property type="term" value="F:DNA binding"/>
    <property type="evidence" value="ECO:0007669"/>
    <property type="project" value="InterPro"/>
</dbReference>
<reference evidence="8 9" key="1">
    <citation type="submission" date="2019-07" db="EMBL/GenBank/DDBJ databases">
        <title>Genomic Encyclopedia of Archaeal and Bacterial Type Strains, Phase II (KMG-II): from individual species to whole genera.</title>
        <authorList>
            <person name="Goeker M."/>
        </authorList>
    </citation>
    <scope>NUCLEOTIDE SEQUENCE [LARGE SCALE GENOMIC DNA]</scope>
    <source>
        <strain evidence="8 9">ATCC BAA-1139</strain>
    </source>
</reference>
<dbReference type="Pfam" id="PF01555">
    <property type="entry name" value="N6_N4_Mtase"/>
    <property type="match status" value="1"/>
</dbReference>
<protein>
    <recommendedName>
        <fullName evidence="2">site-specific DNA-methyltransferase (adenine-specific)</fullName>
        <ecNumber evidence="2">2.1.1.72</ecNumber>
    </recommendedName>
</protein>
<dbReference type="InterPro" id="IPR002941">
    <property type="entry name" value="DNA_methylase_N4/N6"/>
</dbReference>
<evidence type="ECO:0000256" key="4">
    <source>
        <dbReference type="ARBA" id="ARBA00022679"/>
    </source>
</evidence>
<dbReference type="SUPFAM" id="SSF53335">
    <property type="entry name" value="S-adenosyl-L-methionine-dependent methyltransferases"/>
    <property type="match status" value="1"/>
</dbReference>
<dbReference type="OrthoDB" id="9800801at2"/>
<gene>
    <name evidence="8" type="ORF">JN12_01582</name>
</gene>
<evidence type="ECO:0000313" key="8">
    <source>
        <dbReference type="EMBL" id="TWJ19465.1"/>
    </source>
</evidence>
<dbReference type="Proteomes" id="UP000319449">
    <property type="component" value="Unassembled WGS sequence"/>
</dbReference>
<keyword evidence="5" id="KW-0949">S-adenosyl-L-methionine</keyword>
<dbReference type="GO" id="GO:0008170">
    <property type="term" value="F:N-methyltransferase activity"/>
    <property type="evidence" value="ECO:0007669"/>
    <property type="project" value="InterPro"/>
</dbReference>
<dbReference type="EMBL" id="VLLN01000008">
    <property type="protein sequence ID" value="TWJ19465.1"/>
    <property type="molecule type" value="Genomic_DNA"/>
</dbReference>
<evidence type="ECO:0000256" key="1">
    <source>
        <dbReference type="ARBA" id="ARBA00006594"/>
    </source>
</evidence>
<evidence type="ECO:0000256" key="2">
    <source>
        <dbReference type="ARBA" id="ARBA00011900"/>
    </source>
</evidence>
<evidence type="ECO:0000256" key="3">
    <source>
        <dbReference type="ARBA" id="ARBA00022603"/>
    </source>
</evidence>
<name>A0A562VNJ0_9BACT</name>
<dbReference type="InterPro" id="IPR029063">
    <property type="entry name" value="SAM-dependent_MTases_sf"/>
</dbReference>
<sequence length="1054" mass="120183">MATAFDQFKEFLREMFQYDTNDLDFGIFKILKLKRKYIEQFISGDGPDDLKATVDRELARVEKVDAEAARNWLASFAFLFGDMGRPMWAELEKTPLDEVKQARFRALFTLPVVSDTQREEAERHLATWLESQKVNPANIEERLYNYLLNFFELYYQNGDFGYNSRAANAFKVPYEADYDGSDTFFHWKHKDSYYIKTGASFPSVKCAVAGKSLEFRLETGAEREVEATAQNNNKDKEIKLYRLARIEEQEGVWQVVFHLAKAGTAKTELYPKLWATVFDAEADLTPYLFKKEAGGDGAKPIFNELAADHDKTDGGQVKGVNQLRLKEESYYKELAKRPEFAGLGKNEADRVEALQANSIAAALYQLDKALNQFYVGNDADYFIHKDLRGFLTREKDRFIKNVIFSDLDSLLNRNIDNTTLIIGRGFNAVAGRIIEFLDTLETFQRNIFTLKKKVIDTHWLISVGKIPEKFHGAIIARPEQVRQFSEMYGVTIERAEHLKEHPTLVVDTGLFDPEWALELLSDPAFDNLDEQTDGLLIHSENWQALNILQEKYRGQVKCIYIDPPYNTGNDGFIYKDSFRHSSWATMMSDRLSVSEKLLADNGAMLISINDLEMPSLVQVVDGMLQSQRQETLIWKSRISEDTRSLTGISNDHEYIVALGANGNLLFRGAAKDLAKFANPDNDPRGKWRSADLTGLATKEQRPNLHYVLANPETGREYSCPPKGWRYDQETMNQKIIEKRILWPSNGDGRPRHKLFRDEMESEFKHFSSVINGIGTGDGTRDLSALFEIPTLTFPKPQKFVSTLVEQATNNTETVLDFFGGSGTTGHAVIALNKTDGEKGKRKFVLVEMGAYFDTVLTPRIQKVMYSLNWRDGRPIADKVDGYQGIVKVQRLEQYEDLLANLETAWDGETLPKGLPVQYLFRPEHNRLVASIDLSRPFTQTIKAGKTREEKTIDLMETWLYLQGYWIKSRRVYPENDRDYLAVETTVGVLVVFRDIDPGEDDSAALNAIIDRYKGESGELAVTRLEVNFDADIRTVKLPVSLVQAADFDRGASWN</sequence>